<accession>E7ABK5</accession>
<dbReference type="OrthoDB" id="9787127at2"/>
<evidence type="ECO:0000259" key="1">
    <source>
        <dbReference type="Pfam" id="PF03235"/>
    </source>
</evidence>
<evidence type="ECO:0000313" key="2">
    <source>
        <dbReference type="EMBL" id="CBY83710.1"/>
    </source>
</evidence>
<dbReference type="STRING" id="936155.HFELIS_16260"/>
<reference evidence="2 3" key="1">
    <citation type="journal article" date="2011" name="Genome Biol. Evol.">
        <title>Comparative whole genome sequence analysis of the carcinogenic bacterial model pathogen Helicobacter felis.</title>
        <authorList>
            <person name="Arnold I.C."/>
            <person name="Zigova Z."/>
            <person name="Holden M."/>
            <person name="Lawley T.D."/>
            <person name="Rad R."/>
            <person name="Dougan G."/>
            <person name="Falkow S."/>
            <person name="Bentley S.D."/>
            <person name="Muller A."/>
        </authorList>
    </citation>
    <scope>NUCLEOTIDE SEQUENCE [LARGE SCALE GENOMIC DNA]</scope>
    <source>
        <strain evidence="3">ATCC 49179 / CCUG 28539 / NCTC 12436 / CS1</strain>
    </source>
</reference>
<dbReference type="Proteomes" id="UP000007934">
    <property type="component" value="Chromosome"/>
</dbReference>
<sequence length="368" mass="43313">MSQELEGEERLEIATSKDNYPIKELRLAKDRISVFDMKRRLDDPKRWRINLQPDFQRSPRVWDTKQRSELIESILIGIPLPVIYMIESEKQNSQEPTRQVIDGLQRLTCIQDFLNERFVLSPLKILPSINKKRFSELEPFMQNRIEDYQLEVYTILPPVPDRVKLDVFDRLNRGGTQLNNQEMRNAIYCGRSTTFINSMCQSEGFEKLMGKKLSLRMKDRYLILRFVAFYLLRTERLGDLKYTNMDDFLGGVMEQINRSEEGAYEDVARDFNQAMQDILERCDDSIFRFKSKEGKAQKRPINIALFECFVYLFVRARQEHKEITIEALERLKNEFEDSGTFASGVESPSNIGFRFDQAEGILRKALHD</sequence>
<protein>
    <recommendedName>
        <fullName evidence="1">GmrSD restriction endonucleases N-terminal domain-containing protein</fullName>
    </recommendedName>
</protein>
<dbReference type="PANTHER" id="PTHR39639:SF1">
    <property type="entry name" value="DUF262 DOMAIN-CONTAINING PROTEIN"/>
    <property type="match status" value="1"/>
</dbReference>
<dbReference type="KEGG" id="hfe:HFELIS_16260"/>
<gene>
    <name evidence="2" type="ordered locus">Hfelis_16260</name>
</gene>
<organism evidence="2 3">
    <name type="scientific">Helicobacter felis (strain ATCC 49179 / CCUG 28539 / NCTC 12436 / CS1)</name>
    <dbReference type="NCBI Taxonomy" id="936155"/>
    <lineage>
        <taxon>Bacteria</taxon>
        <taxon>Pseudomonadati</taxon>
        <taxon>Campylobacterota</taxon>
        <taxon>Epsilonproteobacteria</taxon>
        <taxon>Campylobacterales</taxon>
        <taxon>Helicobacteraceae</taxon>
        <taxon>Helicobacter</taxon>
    </lineage>
</organism>
<dbReference type="RefSeq" id="WP_013470115.1">
    <property type="nucleotide sequence ID" value="NC_014810.2"/>
</dbReference>
<dbReference type="Pfam" id="PF03235">
    <property type="entry name" value="GmrSD_N"/>
    <property type="match status" value="1"/>
</dbReference>
<keyword evidence="3" id="KW-1185">Reference proteome</keyword>
<feature type="domain" description="GmrSD restriction endonucleases N-terminal" evidence="1">
    <location>
        <begin position="51"/>
        <end position="188"/>
    </location>
</feature>
<dbReference type="HOGENOM" id="CLU_038557_1_0_7"/>
<dbReference type="EMBL" id="FQ670179">
    <property type="protein sequence ID" value="CBY83710.1"/>
    <property type="molecule type" value="Genomic_DNA"/>
</dbReference>
<dbReference type="PANTHER" id="PTHR39639">
    <property type="entry name" value="CHROMOSOME 16, WHOLE GENOME SHOTGUN SEQUENCE"/>
    <property type="match status" value="1"/>
</dbReference>
<proteinExistence type="predicted"/>
<evidence type="ECO:0000313" key="3">
    <source>
        <dbReference type="Proteomes" id="UP000007934"/>
    </source>
</evidence>
<name>E7ABK5_HELFC</name>
<dbReference type="GeneID" id="36134664"/>
<dbReference type="eggNOG" id="COG1479">
    <property type="taxonomic scope" value="Bacteria"/>
</dbReference>
<dbReference type="AlphaFoldDB" id="E7ABK5"/>
<dbReference type="InterPro" id="IPR004919">
    <property type="entry name" value="GmrSD_N"/>
</dbReference>